<name>A0A5C8Z4A0_9ACTN</name>
<dbReference type="EMBL" id="VKAC01000014">
    <property type="protein sequence ID" value="TXR52397.1"/>
    <property type="molecule type" value="Genomic_DNA"/>
</dbReference>
<sequence length="218" mass="23463">MPTDRLTDRTVLAAVQARPMTGDTITAARDYLACSAPTLAELLDVPADKILALEAAGLRGVVPDDLAREITSYVADCLDIMTPAELRSAREATGLAYDGLAAAISVGARRIQRAEDGWQMINETMRDRTLALAQRAEHDVEALTTHLRALATDTQPLTVWTYRNAADLTHAQAQLPPAPTAGTEDPVTALLRTALAPGYHFHIAGRAARAVGARLRYR</sequence>
<proteinExistence type="predicted"/>
<dbReference type="AlphaFoldDB" id="A0A5C8Z4A0"/>
<organism evidence="1 2">
    <name type="scientific">Quadrisphaera setariae</name>
    <dbReference type="NCBI Taxonomy" id="2593304"/>
    <lineage>
        <taxon>Bacteria</taxon>
        <taxon>Bacillati</taxon>
        <taxon>Actinomycetota</taxon>
        <taxon>Actinomycetes</taxon>
        <taxon>Kineosporiales</taxon>
        <taxon>Kineosporiaceae</taxon>
        <taxon>Quadrisphaera</taxon>
    </lineage>
</organism>
<dbReference type="OrthoDB" id="3259824at2"/>
<accession>A0A5C8Z4A0</accession>
<comment type="caution">
    <text evidence="1">The sequence shown here is derived from an EMBL/GenBank/DDBJ whole genome shotgun (WGS) entry which is preliminary data.</text>
</comment>
<keyword evidence="2" id="KW-1185">Reference proteome</keyword>
<dbReference type="Proteomes" id="UP000321234">
    <property type="component" value="Unassembled WGS sequence"/>
</dbReference>
<evidence type="ECO:0000313" key="2">
    <source>
        <dbReference type="Proteomes" id="UP000321234"/>
    </source>
</evidence>
<protein>
    <submittedName>
        <fullName evidence="1">Uncharacterized protein</fullName>
    </submittedName>
</protein>
<gene>
    <name evidence="1" type="ORF">FMM08_19510</name>
</gene>
<evidence type="ECO:0000313" key="1">
    <source>
        <dbReference type="EMBL" id="TXR52397.1"/>
    </source>
</evidence>
<reference evidence="1 2" key="1">
    <citation type="submission" date="2019-07" db="EMBL/GenBank/DDBJ databases">
        <title>Quadrisphaera sp. strain DD2A genome sequencing and assembly.</title>
        <authorList>
            <person name="Kim I."/>
        </authorList>
    </citation>
    <scope>NUCLEOTIDE SEQUENCE [LARGE SCALE GENOMIC DNA]</scope>
    <source>
        <strain evidence="1 2">DD2A</strain>
    </source>
</reference>